<accession>A0ABW2FV62</accession>
<comment type="caution">
    <text evidence="2">The sequence shown here is derived from an EMBL/GenBank/DDBJ whole genome shotgun (WGS) entry which is preliminary data.</text>
</comment>
<dbReference type="Pfam" id="PF12840">
    <property type="entry name" value="HTH_20"/>
    <property type="match status" value="1"/>
</dbReference>
<sequence length="199" mass="21738">MRLSDPKAIRALAHPTRLDLLETLGRIGPATAATCGRLLGVSQASCSFHLRHLAKYGYVEEAGPGSDRRERRWQVVDRQMLLAGSGQVDPLVVQQLSRVVVEREAARVLDWVDRSPGEDTEWRDAARGMAATVRVTAAEAAEIKAQWRAILAPYLARDAAEAVPGAEPDAPVADRRHVRYFMAASPLADTDLGENTDDC</sequence>
<dbReference type="InterPro" id="IPR036388">
    <property type="entry name" value="WH-like_DNA-bd_sf"/>
</dbReference>
<protein>
    <submittedName>
        <fullName evidence="2">Winged helix-turn-helix domain-containing protein</fullName>
    </submittedName>
</protein>
<dbReference type="SUPFAM" id="SSF46785">
    <property type="entry name" value="Winged helix' DNA-binding domain"/>
    <property type="match status" value="1"/>
</dbReference>
<dbReference type="EMBL" id="JBHTAJ010000028">
    <property type="protein sequence ID" value="MFC7181164.1"/>
    <property type="molecule type" value="Genomic_DNA"/>
</dbReference>
<evidence type="ECO:0000259" key="1">
    <source>
        <dbReference type="SMART" id="SM00418"/>
    </source>
</evidence>
<keyword evidence="3" id="KW-1185">Reference proteome</keyword>
<evidence type="ECO:0000313" key="2">
    <source>
        <dbReference type="EMBL" id="MFC7181164.1"/>
    </source>
</evidence>
<dbReference type="InterPro" id="IPR011991">
    <property type="entry name" value="ArsR-like_HTH"/>
</dbReference>
<proteinExistence type="predicted"/>
<dbReference type="Proteomes" id="UP001596435">
    <property type="component" value="Unassembled WGS sequence"/>
</dbReference>
<feature type="domain" description="HTH arsR-type" evidence="1">
    <location>
        <begin position="7"/>
        <end position="86"/>
    </location>
</feature>
<dbReference type="Gene3D" id="1.10.10.10">
    <property type="entry name" value="Winged helix-like DNA-binding domain superfamily/Winged helix DNA-binding domain"/>
    <property type="match status" value="1"/>
</dbReference>
<name>A0ABW2FV62_9ACTN</name>
<dbReference type="CDD" id="cd00090">
    <property type="entry name" value="HTH_ARSR"/>
    <property type="match status" value="1"/>
</dbReference>
<evidence type="ECO:0000313" key="3">
    <source>
        <dbReference type="Proteomes" id="UP001596435"/>
    </source>
</evidence>
<organism evidence="2 3">
    <name type="scientific">Kitasatospora paranensis</name>
    <dbReference type="NCBI Taxonomy" id="258053"/>
    <lineage>
        <taxon>Bacteria</taxon>
        <taxon>Bacillati</taxon>
        <taxon>Actinomycetota</taxon>
        <taxon>Actinomycetes</taxon>
        <taxon>Kitasatosporales</taxon>
        <taxon>Streptomycetaceae</taxon>
        <taxon>Kitasatospora</taxon>
    </lineage>
</organism>
<gene>
    <name evidence="2" type="ORF">ACFQMG_16520</name>
</gene>
<dbReference type="InterPro" id="IPR036390">
    <property type="entry name" value="WH_DNA-bd_sf"/>
</dbReference>
<reference evidence="3" key="1">
    <citation type="journal article" date="2019" name="Int. J. Syst. Evol. Microbiol.">
        <title>The Global Catalogue of Microorganisms (GCM) 10K type strain sequencing project: providing services to taxonomists for standard genome sequencing and annotation.</title>
        <authorList>
            <consortium name="The Broad Institute Genomics Platform"/>
            <consortium name="The Broad Institute Genome Sequencing Center for Infectious Disease"/>
            <person name="Wu L."/>
            <person name="Ma J."/>
        </authorList>
    </citation>
    <scope>NUCLEOTIDE SEQUENCE [LARGE SCALE GENOMIC DNA]</scope>
    <source>
        <strain evidence="3">CGMCC 1.12859</strain>
    </source>
</reference>
<dbReference type="SMART" id="SM00418">
    <property type="entry name" value="HTH_ARSR"/>
    <property type="match status" value="1"/>
</dbReference>
<dbReference type="InterPro" id="IPR001845">
    <property type="entry name" value="HTH_ArsR_DNA-bd_dom"/>
</dbReference>
<dbReference type="RefSeq" id="WP_345704213.1">
    <property type="nucleotide sequence ID" value="NZ_BAABKV010000001.1"/>
</dbReference>